<feature type="region of interest" description="Disordered" evidence="1">
    <location>
        <begin position="248"/>
        <end position="304"/>
    </location>
</feature>
<proteinExistence type="predicted"/>
<dbReference type="Proteomes" id="UP000433309">
    <property type="component" value="Unassembled WGS sequence"/>
</dbReference>
<gene>
    <name evidence="2" type="ORF">GJ699_24750</name>
</gene>
<evidence type="ECO:0000256" key="1">
    <source>
        <dbReference type="SAM" id="MobiDB-lite"/>
    </source>
</evidence>
<keyword evidence="3" id="KW-1185">Reference proteome</keyword>
<name>A0A6I2L930_9BURK</name>
<protein>
    <submittedName>
        <fullName evidence="2">Uncharacterized protein</fullName>
    </submittedName>
</protein>
<organism evidence="2 3">
    <name type="scientific">Duganella guangzhouensis</name>
    <dbReference type="NCBI Taxonomy" id="2666084"/>
    <lineage>
        <taxon>Bacteria</taxon>
        <taxon>Pseudomonadati</taxon>
        <taxon>Pseudomonadota</taxon>
        <taxon>Betaproteobacteria</taxon>
        <taxon>Burkholderiales</taxon>
        <taxon>Oxalobacteraceae</taxon>
        <taxon>Telluria group</taxon>
        <taxon>Duganella</taxon>
    </lineage>
</organism>
<feature type="region of interest" description="Disordered" evidence="1">
    <location>
        <begin position="153"/>
        <end position="180"/>
    </location>
</feature>
<sequence length="304" mass="31036">MSTISNLGNRWSNLYTGGQQNDSKANALQKPQSGTAAALSSNALDLSKRVAAVGNATVDYAQDFVNSFTQALFGDDAKGATIDFDSASLDVSSGYAAGVQQTRSANGVSTAAAFSLTDSSHFVGKGTITTADGRQFDFEVEVQYNYELDAAASQTTNTSSADQSSQSGDDSTTQGLPTVQLPNLDFPGTLADLFQLIGRNLQTALSSNDSNNSSKASDGIDNSALRSLSLRLLNLVDSKDTNTYSALSTTDKAKAAATSTDTDASDAQATSTTPAASDAAAAASPDATTATDSSTAASDQSTSA</sequence>
<reference evidence="2 3" key="1">
    <citation type="submission" date="2019-11" db="EMBL/GenBank/DDBJ databases">
        <title>Novel species isolated from a subtropical stream in China.</title>
        <authorList>
            <person name="Lu H."/>
        </authorList>
    </citation>
    <scope>NUCLEOTIDE SEQUENCE [LARGE SCALE GENOMIC DNA]</scope>
    <source>
        <strain evidence="2 3">FT80W</strain>
    </source>
</reference>
<dbReference type="EMBL" id="WKJK01000015">
    <property type="protein sequence ID" value="MRW93206.1"/>
    <property type="molecule type" value="Genomic_DNA"/>
</dbReference>
<feature type="compositionally biased region" description="Low complexity" evidence="1">
    <location>
        <begin position="255"/>
        <end position="304"/>
    </location>
</feature>
<evidence type="ECO:0000313" key="2">
    <source>
        <dbReference type="EMBL" id="MRW93206.1"/>
    </source>
</evidence>
<evidence type="ECO:0000313" key="3">
    <source>
        <dbReference type="Proteomes" id="UP000433309"/>
    </source>
</evidence>
<dbReference type="AlphaFoldDB" id="A0A6I2L930"/>
<accession>A0A6I2L930</accession>
<feature type="compositionally biased region" description="Low complexity" evidence="1">
    <location>
        <begin position="153"/>
        <end position="174"/>
    </location>
</feature>
<comment type="caution">
    <text evidence="2">The sequence shown here is derived from an EMBL/GenBank/DDBJ whole genome shotgun (WGS) entry which is preliminary data.</text>
</comment>
<dbReference type="RefSeq" id="WP_154381373.1">
    <property type="nucleotide sequence ID" value="NZ_WKJK01000015.1"/>
</dbReference>